<dbReference type="AlphaFoldDB" id="A0AAX3SGU4"/>
<dbReference type="RefSeq" id="WP_277848663.1">
    <property type="nucleotide sequence ID" value="NZ_CP120956.1"/>
</dbReference>
<protein>
    <submittedName>
        <fullName evidence="1">Uncharacterized protein</fullName>
    </submittedName>
</protein>
<reference evidence="1" key="1">
    <citation type="submission" date="2023-03" db="EMBL/GenBank/DDBJ databases">
        <title>Synergistic degradation of erythromycin by symbiotic bacteria Ery-6A and Ery-6B and application in simulated water remediation.</title>
        <authorList>
            <person name="Xu S."/>
        </authorList>
    </citation>
    <scope>NUCLEOTIDE SEQUENCE</scope>
    <source>
        <strain evidence="1">Ery-6A</strain>
    </source>
</reference>
<dbReference type="EMBL" id="CP120956">
    <property type="protein sequence ID" value="WFF79191.1"/>
    <property type="molecule type" value="Genomic_DNA"/>
</dbReference>
<proteinExistence type="predicted"/>
<organism evidence="1 2">
    <name type="scientific">Delftia tsuruhatensis</name>
    <dbReference type="NCBI Taxonomy" id="180282"/>
    <lineage>
        <taxon>Bacteria</taxon>
        <taxon>Pseudomonadati</taxon>
        <taxon>Pseudomonadota</taxon>
        <taxon>Betaproteobacteria</taxon>
        <taxon>Burkholderiales</taxon>
        <taxon>Comamonadaceae</taxon>
        <taxon>Delftia</taxon>
    </lineage>
</organism>
<evidence type="ECO:0000313" key="2">
    <source>
        <dbReference type="Proteomes" id="UP001219066"/>
    </source>
</evidence>
<name>A0AAX3SGU4_9BURK</name>
<dbReference type="Proteomes" id="UP001219066">
    <property type="component" value="Chromosome"/>
</dbReference>
<gene>
    <name evidence="1" type="ORF">PYR84_19880</name>
</gene>
<sequence>MSKDVMRQITDSINPIHEDGCMALRNKSWLKYEIGERVSDRTLHLRIVENSGEGTFCNEWICAKDIVKVLDIKSRFSGNDLNKFMGFSDLNTGGFVLAIFAHLGLVCKKDGQFYERVAHSSFRGAVEERLNN</sequence>
<accession>A0AAX3SGU4</accession>
<evidence type="ECO:0000313" key="1">
    <source>
        <dbReference type="EMBL" id="WFF79191.1"/>
    </source>
</evidence>